<dbReference type="PATRIC" id="fig|38300.4.peg.1236"/>
<dbReference type="Proteomes" id="UP000060513">
    <property type="component" value="Chromosome"/>
</dbReference>
<dbReference type="EMBL" id="CP011340">
    <property type="protein sequence ID" value="ALC19460.1"/>
    <property type="molecule type" value="Genomic_DNA"/>
</dbReference>
<gene>
    <name evidence="1" type="ORF">SPRI_1154</name>
</gene>
<reference evidence="1 2" key="1">
    <citation type="submission" date="2015-08" db="EMBL/GenBank/DDBJ databases">
        <title>Genome sequence of the pristinamycin over-producing bacterium Streptomyces pristinaespiralis HCCB10218.</title>
        <authorList>
            <person name="Tian J."/>
            <person name="Yang J."/>
            <person name="Li L."/>
            <person name="Ruan L."/>
            <person name="Wei W."/>
            <person name="Zheng G."/>
            <person name="Wei Z."/>
            <person name="Yang S."/>
            <person name="Ge M."/>
            <person name="Jiang W."/>
            <person name="Lu Y."/>
        </authorList>
    </citation>
    <scope>NUCLEOTIDE SEQUENCE [LARGE SCALE GENOMIC DNA]</scope>
    <source>
        <strain evidence="1 2">HCCB 10218</strain>
    </source>
</reference>
<proteinExistence type="predicted"/>
<accession>A0A0M4DBU9</accession>
<dbReference type="GeneID" id="97237771"/>
<dbReference type="KEGG" id="spri:SPRI_1154"/>
<name>A0A0M4DBU9_STRPR</name>
<sequence length="107" mass="10874">MTTKPLPHLTPTGTCWCGCATKVGAGSFFAPGHDKVAEAALLAAEYGSSVAHLLHGHGYGPGHSVSARAVAKGVWRKCPSCAYVGALAGIANRTRKAHPATPVADPT</sequence>
<dbReference type="STRING" id="38300.SPRI_1154"/>
<dbReference type="RefSeq" id="WP_005309225.1">
    <property type="nucleotide sequence ID" value="NZ_CP011340.1"/>
</dbReference>
<dbReference type="AlphaFoldDB" id="A0A0M4DBU9"/>
<protein>
    <submittedName>
        <fullName evidence="1">Uncharacterized protein</fullName>
    </submittedName>
</protein>
<organism evidence="1">
    <name type="scientific">Streptomyces pristinaespiralis</name>
    <dbReference type="NCBI Taxonomy" id="38300"/>
    <lineage>
        <taxon>Bacteria</taxon>
        <taxon>Bacillati</taxon>
        <taxon>Actinomycetota</taxon>
        <taxon>Actinomycetes</taxon>
        <taxon>Kitasatosporales</taxon>
        <taxon>Streptomycetaceae</taxon>
        <taxon>Streptomyces</taxon>
    </lineage>
</organism>
<evidence type="ECO:0000313" key="1">
    <source>
        <dbReference type="EMBL" id="ALC19460.1"/>
    </source>
</evidence>
<evidence type="ECO:0000313" key="2">
    <source>
        <dbReference type="Proteomes" id="UP000060513"/>
    </source>
</evidence>